<accession>A0ABS8RTA3</accession>
<keyword evidence="2" id="KW-0325">Glycoprotein</keyword>
<reference evidence="5 6" key="1">
    <citation type="journal article" date="2021" name="BMC Genomics">
        <title>Datura genome reveals duplications of psychoactive alkaloid biosynthetic genes and high mutation rate following tissue culture.</title>
        <authorList>
            <person name="Rajewski A."/>
            <person name="Carter-House D."/>
            <person name="Stajich J."/>
            <person name="Litt A."/>
        </authorList>
    </citation>
    <scope>NUCLEOTIDE SEQUENCE [LARGE SCALE GENOMIC DNA]</scope>
    <source>
        <strain evidence="5">AR-01</strain>
    </source>
</reference>
<evidence type="ECO:0000256" key="1">
    <source>
        <dbReference type="ARBA" id="ARBA00022729"/>
    </source>
</evidence>
<protein>
    <recommendedName>
        <fullName evidence="7">Acid phosphatase 1-like</fullName>
    </recommendedName>
</protein>
<proteinExistence type="inferred from homology"/>
<evidence type="ECO:0000256" key="4">
    <source>
        <dbReference type="SAM" id="SignalP"/>
    </source>
</evidence>
<dbReference type="PIRSF" id="PIRSF002674">
    <property type="entry name" value="VSP"/>
    <property type="match status" value="1"/>
</dbReference>
<dbReference type="Gene3D" id="3.40.50.1000">
    <property type="entry name" value="HAD superfamily/HAD-like"/>
    <property type="match status" value="1"/>
</dbReference>
<dbReference type="InterPro" id="IPR023214">
    <property type="entry name" value="HAD_sf"/>
</dbReference>
<dbReference type="CDD" id="cd07535">
    <property type="entry name" value="HAD_VSP"/>
    <property type="match status" value="1"/>
</dbReference>
<feature type="chain" id="PRO_5047213768" description="Acid phosphatase 1-like" evidence="4">
    <location>
        <begin position="20"/>
        <end position="269"/>
    </location>
</feature>
<keyword evidence="6" id="KW-1185">Reference proteome</keyword>
<comment type="similarity">
    <text evidence="3">Belongs to the APS1/VSP family.</text>
</comment>
<evidence type="ECO:0000256" key="2">
    <source>
        <dbReference type="ARBA" id="ARBA00023180"/>
    </source>
</evidence>
<dbReference type="SUPFAM" id="SSF56784">
    <property type="entry name" value="HAD-like"/>
    <property type="match status" value="1"/>
</dbReference>
<dbReference type="InterPro" id="IPR005519">
    <property type="entry name" value="Acid_phosphat_B-like"/>
</dbReference>
<dbReference type="NCBIfam" id="TIGR01675">
    <property type="entry name" value="plant-AP"/>
    <property type="match status" value="1"/>
</dbReference>
<feature type="signal peptide" evidence="4">
    <location>
        <begin position="1"/>
        <end position="19"/>
    </location>
</feature>
<dbReference type="PANTHER" id="PTHR31284">
    <property type="entry name" value="ACID PHOSPHATASE-LIKE PROTEIN"/>
    <property type="match status" value="1"/>
</dbReference>
<gene>
    <name evidence="5" type="ORF">HAX54_050995</name>
</gene>
<comment type="caution">
    <text evidence="5">The sequence shown here is derived from an EMBL/GenBank/DDBJ whole genome shotgun (WGS) entry which is preliminary data.</text>
</comment>
<dbReference type="InterPro" id="IPR036412">
    <property type="entry name" value="HAD-like_sf"/>
</dbReference>
<dbReference type="InterPro" id="IPR014403">
    <property type="entry name" value="APS1/VSP"/>
</dbReference>
<evidence type="ECO:0000256" key="3">
    <source>
        <dbReference type="PIRNR" id="PIRNR002674"/>
    </source>
</evidence>
<dbReference type="EMBL" id="JACEIK010000090">
    <property type="protein sequence ID" value="MCD7449255.1"/>
    <property type="molecule type" value="Genomic_DNA"/>
</dbReference>
<evidence type="ECO:0008006" key="7">
    <source>
        <dbReference type="Google" id="ProtNLM"/>
    </source>
</evidence>
<dbReference type="PANTHER" id="PTHR31284:SF20">
    <property type="entry name" value="ACID PHOSPHATASE 1-LIKE"/>
    <property type="match status" value="1"/>
</dbReference>
<organism evidence="5 6">
    <name type="scientific">Datura stramonium</name>
    <name type="common">Jimsonweed</name>
    <name type="synonym">Common thornapple</name>
    <dbReference type="NCBI Taxonomy" id="4076"/>
    <lineage>
        <taxon>Eukaryota</taxon>
        <taxon>Viridiplantae</taxon>
        <taxon>Streptophyta</taxon>
        <taxon>Embryophyta</taxon>
        <taxon>Tracheophyta</taxon>
        <taxon>Spermatophyta</taxon>
        <taxon>Magnoliopsida</taxon>
        <taxon>eudicotyledons</taxon>
        <taxon>Gunneridae</taxon>
        <taxon>Pentapetalae</taxon>
        <taxon>asterids</taxon>
        <taxon>lamiids</taxon>
        <taxon>Solanales</taxon>
        <taxon>Solanaceae</taxon>
        <taxon>Solanoideae</taxon>
        <taxon>Datureae</taxon>
        <taxon>Datura</taxon>
    </lineage>
</organism>
<dbReference type="Pfam" id="PF03767">
    <property type="entry name" value="Acid_phosphat_B"/>
    <property type="match status" value="1"/>
</dbReference>
<dbReference type="Proteomes" id="UP000823775">
    <property type="component" value="Unassembled WGS sequence"/>
</dbReference>
<evidence type="ECO:0000313" key="5">
    <source>
        <dbReference type="EMBL" id="MCD7449255.1"/>
    </source>
</evidence>
<sequence>MRSFTILFFLATIVAVAWASSSNNINVEEVISQVVEIHRLRPQTGSAGYRVPQLDCLSWRLAVETNNLKDWKLVPSVCENYVGHYMLGKQYRRDCEFVAKEAIAYAKGLKLGGDGKDVWVFDIDETTLSNLPYYARSDVAFGAIPYNSAKFHEWISEAKAPAIPSILGVYKTLLSLGIKPIFLTGTREIFRQVRIENLKKVGYTNWEILILKPVNYSGSAVEFKSSKRTELVKAGYRIVGNMGDQWTDLIGENPGSRTFKVPDPMYYVG</sequence>
<keyword evidence="1 4" id="KW-0732">Signal</keyword>
<dbReference type="InterPro" id="IPR010028">
    <property type="entry name" value="Acid_phosphatase_pln"/>
</dbReference>
<name>A0ABS8RTA3_DATST</name>
<evidence type="ECO:0000313" key="6">
    <source>
        <dbReference type="Proteomes" id="UP000823775"/>
    </source>
</evidence>